<dbReference type="EMBL" id="CM017877">
    <property type="protein sequence ID" value="KAG1346321.1"/>
    <property type="molecule type" value="Genomic_DNA"/>
</dbReference>
<keyword evidence="1" id="KW-0472">Membrane</keyword>
<dbReference type="AlphaFoldDB" id="A0A8K0IB53"/>
<keyword evidence="3" id="KW-1185">Reference proteome</keyword>
<reference evidence="2" key="1">
    <citation type="journal article" date="2017" name="Gigascience">
        <title>The genome draft of coconut (Cocos nucifera).</title>
        <authorList>
            <person name="Xiao Y."/>
            <person name="Xu P."/>
            <person name="Fan H."/>
            <person name="Baudouin L."/>
            <person name="Xia W."/>
            <person name="Bocs S."/>
            <person name="Xu J."/>
            <person name="Li Q."/>
            <person name="Guo A."/>
            <person name="Zhou L."/>
            <person name="Li J."/>
            <person name="Wu Y."/>
            <person name="Ma Z."/>
            <person name="Armero A."/>
            <person name="Issali A.E."/>
            <person name="Liu N."/>
            <person name="Peng M."/>
            <person name="Yang Y."/>
        </authorList>
    </citation>
    <scope>NUCLEOTIDE SEQUENCE</scope>
    <source>
        <tissue evidence="2">Spear leaf of Hainan Tall coconut</tissue>
    </source>
</reference>
<organism evidence="2 3">
    <name type="scientific">Cocos nucifera</name>
    <name type="common">Coconut palm</name>
    <dbReference type="NCBI Taxonomy" id="13894"/>
    <lineage>
        <taxon>Eukaryota</taxon>
        <taxon>Viridiplantae</taxon>
        <taxon>Streptophyta</taxon>
        <taxon>Embryophyta</taxon>
        <taxon>Tracheophyta</taxon>
        <taxon>Spermatophyta</taxon>
        <taxon>Magnoliopsida</taxon>
        <taxon>Liliopsida</taxon>
        <taxon>Arecaceae</taxon>
        <taxon>Arecoideae</taxon>
        <taxon>Cocoseae</taxon>
        <taxon>Attaleinae</taxon>
        <taxon>Cocos</taxon>
    </lineage>
</organism>
<keyword evidence="1" id="KW-1133">Transmembrane helix</keyword>
<dbReference type="OrthoDB" id="783737at2759"/>
<sequence>MEPSSRGPAGFLTQANALLRKNLTFQKRNLKTNIGIIGFPVVICVLLVILQNVVNHQLHKAKYRCGCVCIDTNGDGNCETVCGLQYSTLDQVGSCPIPSPPKWPALLQVPRLESRAVRSGFVSSTDLPDASCKDSKSCPATVLFTGFTTNMATNIFTHHE</sequence>
<keyword evidence="1" id="KW-0812">Transmembrane</keyword>
<gene>
    <name evidence="2" type="ORF">COCNU_06G001500</name>
</gene>
<evidence type="ECO:0000313" key="2">
    <source>
        <dbReference type="EMBL" id="KAG1346321.1"/>
    </source>
</evidence>
<protein>
    <submittedName>
        <fullName evidence="2">Putative ABC transporter A family member 3</fullName>
    </submittedName>
</protein>
<comment type="caution">
    <text evidence="2">The sequence shown here is derived from an EMBL/GenBank/DDBJ whole genome shotgun (WGS) entry which is preliminary data.</text>
</comment>
<evidence type="ECO:0000313" key="3">
    <source>
        <dbReference type="Proteomes" id="UP000797356"/>
    </source>
</evidence>
<name>A0A8K0IB53_COCNU</name>
<feature type="transmembrane region" description="Helical" evidence="1">
    <location>
        <begin position="34"/>
        <end position="54"/>
    </location>
</feature>
<reference evidence="2" key="2">
    <citation type="submission" date="2019-07" db="EMBL/GenBank/DDBJ databases">
        <authorList>
            <person name="Yang Y."/>
            <person name="Bocs S."/>
            <person name="Baudouin L."/>
        </authorList>
    </citation>
    <scope>NUCLEOTIDE SEQUENCE</scope>
    <source>
        <tissue evidence="2">Spear leaf of Hainan Tall coconut</tissue>
    </source>
</reference>
<dbReference type="Proteomes" id="UP000797356">
    <property type="component" value="Chromosome 6"/>
</dbReference>
<evidence type="ECO:0000256" key="1">
    <source>
        <dbReference type="SAM" id="Phobius"/>
    </source>
</evidence>
<proteinExistence type="predicted"/>
<accession>A0A8K0IB53</accession>